<organism evidence="1 2">
    <name type="scientific">Brachionus plicatilis</name>
    <name type="common">Marine rotifer</name>
    <name type="synonym">Brachionus muelleri</name>
    <dbReference type="NCBI Taxonomy" id="10195"/>
    <lineage>
        <taxon>Eukaryota</taxon>
        <taxon>Metazoa</taxon>
        <taxon>Spiralia</taxon>
        <taxon>Gnathifera</taxon>
        <taxon>Rotifera</taxon>
        <taxon>Eurotatoria</taxon>
        <taxon>Monogononta</taxon>
        <taxon>Pseudotrocha</taxon>
        <taxon>Ploima</taxon>
        <taxon>Brachionidae</taxon>
        <taxon>Brachionus</taxon>
    </lineage>
</organism>
<dbReference type="EMBL" id="REGN01002338">
    <property type="protein sequence ID" value="RNA28809.1"/>
    <property type="molecule type" value="Genomic_DNA"/>
</dbReference>
<protein>
    <submittedName>
        <fullName evidence="1">Uncharacterized protein</fullName>
    </submittedName>
</protein>
<sequence>MNQKFVDDVEDNEAQNINGFNSAEELTLEEIRPDESHKDSEMKLESIENKQNNYINNHNLYHLQRFFFMYCD</sequence>
<proteinExistence type="predicted"/>
<dbReference type="Proteomes" id="UP000276133">
    <property type="component" value="Unassembled WGS sequence"/>
</dbReference>
<keyword evidence="2" id="KW-1185">Reference proteome</keyword>
<dbReference type="AlphaFoldDB" id="A0A3M7RZE5"/>
<evidence type="ECO:0000313" key="1">
    <source>
        <dbReference type="EMBL" id="RNA28809.1"/>
    </source>
</evidence>
<name>A0A3M7RZE5_BRAPC</name>
<reference evidence="1 2" key="1">
    <citation type="journal article" date="2018" name="Sci. Rep.">
        <title>Genomic signatures of local adaptation to the degree of environmental predictability in rotifers.</title>
        <authorList>
            <person name="Franch-Gras L."/>
            <person name="Hahn C."/>
            <person name="Garcia-Roger E.M."/>
            <person name="Carmona M.J."/>
            <person name="Serra M."/>
            <person name="Gomez A."/>
        </authorList>
    </citation>
    <scope>NUCLEOTIDE SEQUENCE [LARGE SCALE GENOMIC DNA]</scope>
    <source>
        <strain evidence="1">HYR1</strain>
    </source>
</reference>
<accession>A0A3M7RZE5</accession>
<comment type="caution">
    <text evidence="1">The sequence shown here is derived from an EMBL/GenBank/DDBJ whole genome shotgun (WGS) entry which is preliminary data.</text>
</comment>
<evidence type="ECO:0000313" key="2">
    <source>
        <dbReference type="Proteomes" id="UP000276133"/>
    </source>
</evidence>
<gene>
    <name evidence="1" type="ORF">BpHYR1_016460</name>
</gene>